<protein>
    <submittedName>
        <fullName evidence="3">Type III restriction enzyme res subunit</fullName>
    </submittedName>
</protein>
<dbReference type="Pfam" id="PF18766">
    <property type="entry name" value="SWI2_SNF2"/>
    <property type="match status" value="1"/>
</dbReference>
<feature type="domain" description="SWI2/SNF2 ATPase" evidence="2">
    <location>
        <begin position="18"/>
        <end position="73"/>
    </location>
</feature>
<dbReference type="InterPro" id="IPR040980">
    <property type="entry name" value="SWI2_SNF2"/>
</dbReference>
<proteinExistence type="predicted"/>
<dbReference type="AlphaFoldDB" id="A0A7H1MBV9"/>
<dbReference type="GO" id="GO:0009307">
    <property type="term" value="P:DNA restriction-modification system"/>
    <property type="evidence" value="ECO:0007669"/>
    <property type="project" value="UniProtKB-KW"/>
</dbReference>
<dbReference type="Proteomes" id="UP000516412">
    <property type="component" value="Chromosome"/>
</dbReference>
<dbReference type="PANTHER" id="PTHR30195">
    <property type="entry name" value="TYPE I SITE-SPECIFIC DEOXYRIBONUCLEASE PROTEIN SUBUNIT M AND R"/>
    <property type="match status" value="1"/>
</dbReference>
<dbReference type="Gene3D" id="3.40.50.300">
    <property type="entry name" value="P-loop containing nucleotide triphosphate hydrolases"/>
    <property type="match status" value="1"/>
</dbReference>
<name>A0A7H1MBV9_9NEIS</name>
<evidence type="ECO:0000313" key="4">
    <source>
        <dbReference type="Proteomes" id="UP000516412"/>
    </source>
</evidence>
<accession>A0A7H1MBV9</accession>
<evidence type="ECO:0000313" key="3">
    <source>
        <dbReference type="EMBL" id="QNT59124.1"/>
    </source>
</evidence>
<dbReference type="KEGG" id="nmus:H7A79_2170"/>
<dbReference type="InterPro" id="IPR027417">
    <property type="entry name" value="P-loop_NTPase"/>
</dbReference>
<dbReference type="PANTHER" id="PTHR30195:SF16">
    <property type="entry name" value="TYPE I RESTRICTION ENZYME ENDONUCLEASE SUBUNIT"/>
    <property type="match status" value="1"/>
</dbReference>
<dbReference type="InterPro" id="IPR051268">
    <property type="entry name" value="Type-I_R_enzyme_R_subunit"/>
</dbReference>
<keyword evidence="4" id="KW-1185">Reference proteome</keyword>
<keyword evidence="1" id="KW-0680">Restriction system</keyword>
<gene>
    <name evidence="3" type="ORF">H7A79_2170</name>
</gene>
<evidence type="ECO:0000259" key="2">
    <source>
        <dbReference type="Pfam" id="PF18766"/>
    </source>
</evidence>
<evidence type="ECO:0000256" key="1">
    <source>
        <dbReference type="ARBA" id="ARBA00022747"/>
    </source>
</evidence>
<organism evidence="3 4">
    <name type="scientific">Neisseria musculi</name>
    <dbReference type="NCBI Taxonomy" id="1815583"/>
    <lineage>
        <taxon>Bacteria</taxon>
        <taxon>Pseudomonadati</taxon>
        <taxon>Pseudomonadota</taxon>
        <taxon>Betaproteobacteria</taxon>
        <taxon>Neisseriales</taxon>
        <taxon>Neisseriaceae</taxon>
        <taxon>Neisseria</taxon>
    </lineage>
</organism>
<dbReference type="EMBL" id="CP060414">
    <property type="protein sequence ID" value="QNT59124.1"/>
    <property type="molecule type" value="Genomic_DNA"/>
</dbReference>
<reference evidence="3" key="1">
    <citation type="submission" date="2024-06" db="EMBL/GenBank/DDBJ databases">
        <title>Complete Genome Sequence of mouse commensal type strain Neisseria musculi.</title>
        <authorList>
            <person name="Thapa E."/>
            <person name="Aluvathingal J."/>
            <person name="Nadendla S."/>
            <person name="Mehta A."/>
            <person name="Tettelin H."/>
            <person name="Weyand N.J."/>
        </authorList>
    </citation>
    <scope>NUCLEOTIDE SEQUENCE</scope>
    <source>
        <strain evidence="3">NW831</strain>
    </source>
</reference>
<sequence>MEHNSPFPWLSFARYLTQIAAAERILWKIRGSFQSKNWGNRDVAEKSGGYIWHTTGSGKTLTSFKAARLATELEFIDKVFLWSTAKTSTIKR</sequence>